<gene>
    <name evidence="1" type="ORF">PoB_006976300</name>
</gene>
<accession>A0AAV4DGC3</accession>
<name>A0AAV4DGC3_9GAST</name>
<dbReference type="AlphaFoldDB" id="A0AAV4DGC3"/>
<keyword evidence="2" id="KW-1185">Reference proteome</keyword>
<protein>
    <submittedName>
        <fullName evidence="1">Uncharacterized protein</fullName>
    </submittedName>
</protein>
<dbReference type="Proteomes" id="UP000735302">
    <property type="component" value="Unassembled WGS sequence"/>
</dbReference>
<sequence>MGKVINPDSKIHQLKLQNHGMFWPLVFNCLADEEGKRLRYKPKRYVKIRWLKVIPLPHSQEKLRALVVLKSPQGFSVMSHLGSNIDRVAWGGENKEFFITFGSRLLILKLRLHVLLATNPPQRYSQKRQPKRITTPITRRYNKLHRIPLAPAHTPKHLAGILAELQQPLTVADGSADMSYLALKSAGTAKFRFNPKMTSAKREP</sequence>
<organism evidence="1 2">
    <name type="scientific">Plakobranchus ocellatus</name>
    <dbReference type="NCBI Taxonomy" id="259542"/>
    <lineage>
        <taxon>Eukaryota</taxon>
        <taxon>Metazoa</taxon>
        <taxon>Spiralia</taxon>
        <taxon>Lophotrochozoa</taxon>
        <taxon>Mollusca</taxon>
        <taxon>Gastropoda</taxon>
        <taxon>Heterobranchia</taxon>
        <taxon>Euthyneura</taxon>
        <taxon>Panpulmonata</taxon>
        <taxon>Sacoglossa</taxon>
        <taxon>Placobranchoidea</taxon>
        <taxon>Plakobranchidae</taxon>
        <taxon>Plakobranchus</taxon>
    </lineage>
</organism>
<evidence type="ECO:0000313" key="2">
    <source>
        <dbReference type="Proteomes" id="UP000735302"/>
    </source>
</evidence>
<dbReference type="EMBL" id="BLXT01007857">
    <property type="protein sequence ID" value="GFO43258.1"/>
    <property type="molecule type" value="Genomic_DNA"/>
</dbReference>
<evidence type="ECO:0000313" key="1">
    <source>
        <dbReference type="EMBL" id="GFO43258.1"/>
    </source>
</evidence>
<reference evidence="1 2" key="1">
    <citation type="journal article" date="2021" name="Elife">
        <title>Chloroplast acquisition without the gene transfer in kleptoplastic sea slugs, Plakobranchus ocellatus.</title>
        <authorList>
            <person name="Maeda T."/>
            <person name="Takahashi S."/>
            <person name="Yoshida T."/>
            <person name="Shimamura S."/>
            <person name="Takaki Y."/>
            <person name="Nagai Y."/>
            <person name="Toyoda A."/>
            <person name="Suzuki Y."/>
            <person name="Arimoto A."/>
            <person name="Ishii H."/>
            <person name="Satoh N."/>
            <person name="Nishiyama T."/>
            <person name="Hasebe M."/>
            <person name="Maruyama T."/>
            <person name="Minagawa J."/>
            <person name="Obokata J."/>
            <person name="Shigenobu S."/>
        </authorList>
    </citation>
    <scope>NUCLEOTIDE SEQUENCE [LARGE SCALE GENOMIC DNA]</scope>
</reference>
<proteinExistence type="predicted"/>
<comment type="caution">
    <text evidence="1">The sequence shown here is derived from an EMBL/GenBank/DDBJ whole genome shotgun (WGS) entry which is preliminary data.</text>
</comment>